<evidence type="ECO:0000256" key="1">
    <source>
        <dbReference type="ARBA" id="ARBA00022737"/>
    </source>
</evidence>
<feature type="repeat" description="PPR" evidence="2">
    <location>
        <begin position="205"/>
        <end position="239"/>
    </location>
</feature>
<feature type="repeat" description="PPR" evidence="2">
    <location>
        <begin position="69"/>
        <end position="103"/>
    </location>
</feature>
<protein>
    <submittedName>
        <fullName evidence="3">Pentatricopeptide repeat-containing protein</fullName>
    </submittedName>
</protein>
<dbReference type="InterPro" id="IPR011990">
    <property type="entry name" value="TPR-like_helical_dom_sf"/>
</dbReference>
<dbReference type="NCBIfam" id="TIGR00756">
    <property type="entry name" value="PPR"/>
    <property type="match status" value="5"/>
</dbReference>
<dbReference type="Proteomes" id="UP000250235">
    <property type="component" value="Unassembled WGS sequence"/>
</dbReference>
<feature type="repeat" description="PPR" evidence="2">
    <location>
        <begin position="341"/>
        <end position="375"/>
    </location>
</feature>
<proteinExistence type="predicted"/>
<dbReference type="GO" id="GO:0009451">
    <property type="term" value="P:RNA modification"/>
    <property type="evidence" value="ECO:0007669"/>
    <property type="project" value="InterPro"/>
</dbReference>
<dbReference type="PANTHER" id="PTHR47926">
    <property type="entry name" value="PENTATRICOPEPTIDE REPEAT-CONTAINING PROTEIN"/>
    <property type="match status" value="1"/>
</dbReference>
<accession>A0A2Z7D5H8</accession>
<evidence type="ECO:0000313" key="3">
    <source>
        <dbReference type="EMBL" id="KZV54882.1"/>
    </source>
</evidence>
<keyword evidence="1" id="KW-0677">Repeat</keyword>
<dbReference type="OrthoDB" id="185373at2759"/>
<keyword evidence="4" id="KW-1185">Reference proteome</keyword>
<evidence type="ECO:0000313" key="4">
    <source>
        <dbReference type="Proteomes" id="UP000250235"/>
    </source>
</evidence>
<dbReference type="Pfam" id="PF13041">
    <property type="entry name" value="PPR_2"/>
    <property type="match status" value="1"/>
</dbReference>
<dbReference type="PROSITE" id="PS51375">
    <property type="entry name" value="PPR"/>
    <property type="match status" value="5"/>
</dbReference>
<reference evidence="3 4" key="1">
    <citation type="journal article" date="2015" name="Proc. Natl. Acad. Sci. U.S.A.">
        <title>The resurrection genome of Boea hygrometrica: A blueprint for survival of dehydration.</title>
        <authorList>
            <person name="Xiao L."/>
            <person name="Yang G."/>
            <person name="Zhang L."/>
            <person name="Yang X."/>
            <person name="Zhao S."/>
            <person name="Ji Z."/>
            <person name="Zhou Q."/>
            <person name="Hu M."/>
            <person name="Wang Y."/>
            <person name="Chen M."/>
            <person name="Xu Y."/>
            <person name="Jin H."/>
            <person name="Xiao X."/>
            <person name="Hu G."/>
            <person name="Bao F."/>
            <person name="Hu Y."/>
            <person name="Wan P."/>
            <person name="Li L."/>
            <person name="Deng X."/>
            <person name="Kuang T."/>
            <person name="Xiang C."/>
            <person name="Zhu J.K."/>
            <person name="Oliver M.J."/>
            <person name="He Y."/>
        </authorList>
    </citation>
    <scope>NUCLEOTIDE SEQUENCE [LARGE SCALE GENOMIC DNA]</scope>
    <source>
        <strain evidence="4">cv. XS01</strain>
    </source>
</reference>
<dbReference type="Pfam" id="PF01535">
    <property type="entry name" value="PPR"/>
    <property type="match status" value="7"/>
</dbReference>
<dbReference type="Pfam" id="PF20431">
    <property type="entry name" value="E_motif"/>
    <property type="match status" value="1"/>
</dbReference>
<sequence>MHVPFSYNTLIQIYTKNRALKPGKSLHAHLIINGSSCSSYIASELIAFYTQCKQLALARKVFDRIPKSVVRGWVAIIGSYSRDGHYQEAINVFAEMLREGFKCDRIVLPSVLKACGQLCDRRTGERLHCVALKSEFEADAFVTCALIDMYSKCGAVGWARSVFYDMVEKDLVAVNAMVSGYVRNGVPEKALGLIDEMKLWRMIPDIVTWNTLISGFSQANDDIMVHKVFQMMDANGIKPDVVTWTAVISGLVQNFRNEEAIATFRQMLEAGIFSTSATISGLLPAAATMANLGHGKAIHGHSVVMGYEGDMYVRSALVDMYARCGLIDGAKSLFLKMSKRNSVAWNSMIFGYANHGYCHEAIELFKKMLTMAEKELDHLTFTAVLMACAHSGKVDLGESFFQMMQEKYQITPRLEHYACMVDLLGKAGMVSEAYEFIQTMPIEPDLFVWGAFLGACRHHGWVDMAEIAAKQLAKLEPGSAGSSVLLFNLYMDSKKVGNALKVKKVMKKRKLRSFPSCSWIEAM</sequence>
<name>A0A2Z7D5H8_9LAMI</name>
<gene>
    <name evidence="3" type="ORF">F511_35957</name>
</gene>
<dbReference type="GO" id="GO:0003723">
    <property type="term" value="F:RNA binding"/>
    <property type="evidence" value="ECO:0007669"/>
    <property type="project" value="InterPro"/>
</dbReference>
<dbReference type="EMBL" id="KQ989077">
    <property type="protein sequence ID" value="KZV54882.1"/>
    <property type="molecule type" value="Genomic_DNA"/>
</dbReference>
<feature type="repeat" description="PPR" evidence="2">
    <location>
        <begin position="170"/>
        <end position="204"/>
    </location>
</feature>
<dbReference type="InterPro" id="IPR046848">
    <property type="entry name" value="E_motif"/>
</dbReference>
<organism evidence="3 4">
    <name type="scientific">Dorcoceras hygrometricum</name>
    <dbReference type="NCBI Taxonomy" id="472368"/>
    <lineage>
        <taxon>Eukaryota</taxon>
        <taxon>Viridiplantae</taxon>
        <taxon>Streptophyta</taxon>
        <taxon>Embryophyta</taxon>
        <taxon>Tracheophyta</taxon>
        <taxon>Spermatophyta</taxon>
        <taxon>Magnoliopsida</taxon>
        <taxon>eudicotyledons</taxon>
        <taxon>Gunneridae</taxon>
        <taxon>Pentapetalae</taxon>
        <taxon>asterids</taxon>
        <taxon>lamiids</taxon>
        <taxon>Lamiales</taxon>
        <taxon>Gesneriaceae</taxon>
        <taxon>Didymocarpoideae</taxon>
        <taxon>Trichosporeae</taxon>
        <taxon>Loxocarpinae</taxon>
        <taxon>Dorcoceras</taxon>
    </lineage>
</organism>
<evidence type="ECO:0000256" key="2">
    <source>
        <dbReference type="PROSITE-ProRule" id="PRU00708"/>
    </source>
</evidence>
<feature type="repeat" description="PPR" evidence="2">
    <location>
        <begin position="240"/>
        <end position="274"/>
    </location>
</feature>
<dbReference type="Gene3D" id="1.25.40.10">
    <property type="entry name" value="Tetratricopeptide repeat domain"/>
    <property type="match status" value="4"/>
</dbReference>
<dbReference type="InterPro" id="IPR002885">
    <property type="entry name" value="PPR_rpt"/>
</dbReference>
<dbReference type="FunFam" id="1.25.40.10:FF:000090">
    <property type="entry name" value="Pentatricopeptide repeat-containing protein, chloroplastic"/>
    <property type="match status" value="1"/>
</dbReference>
<dbReference type="InterPro" id="IPR046960">
    <property type="entry name" value="PPR_At4g14850-like_plant"/>
</dbReference>
<dbReference type="AlphaFoldDB" id="A0A2Z7D5H8"/>
<dbReference type="PANTHER" id="PTHR47926:SF487">
    <property type="entry name" value="REPEAT (TPR)-LIKE SUPERFAMILY PROTEIN, PUTATIVE-RELATED"/>
    <property type="match status" value="1"/>
</dbReference>